<gene>
    <name evidence="5" type="ORF">FHS12_004558</name>
</gene>
<dbReference type="InterPro" id="IPR011663">
    <property type="entry name" value="UTRA"/>
</dbReference>
<dbReference type="InterPro" id="IPR036390">
    <property type="entry name" value="WH_DNA-bd_sf"/>
</dbReference>
<dbReference type="SUPFAM" id="SSF46785">
    <property type="entry name" value="Winged helix' DNA-binding domain"/>
    <property type="match status" value="1"/>
</dbReference>
<feature type="domain" description="HTH gntR-type" evidence="4">
    <location>
        <begin position="9"/>
        <end position="77"/>
    </location>
</feature>
<dbReference type="CDD" id="cd07377">
    <property type="entry name" value="WHTH_GntR"/>
    <property type="match status" value="1"/>
</dbReference>
<dbReference type="GO" id="GO:0003700">
    <property type="term" value="F:DNA-binding transcription factor activity"/>
    <property type="evidence" value="ECO:0007669"/>
    <property type="project" value="InterPro"/>
</dbReference>
<evidence type="ECO:0000259" key="4">
    <source>
        <dbReference type="PROSITE" id="PS50949"/>
    </source>
</evidence>
<dbReference type="PANTHER" id="PTHR44846:SF17">
    <property type="entry name" value="GNTR-FAMILY TRANSCRIPTIONAL REGULATOR"/>
    <property type="match status" value="1"/>
</dbReference>
<name>A0A7W5A8E0_9ACTN</name>
<evidence type="ECO:0000313" key="5">
    <source>
        <dbReference type="EMBL" id="MBB3091588.1"/>
    </source>
</evidence>
<dbReference type="SMART" id="SM00866">
    <property type="entry name" value="UTRA"/>
    <property type="match status" value="1"/>
</dbReference>
<evidence type="ECO:0000256" key="1">
    <source>
        <dbReference type="ARBA" id="ARBA00023015"/>
    </source>
</evidence>
<protein>
    <submittedName>
        <fullName evidence="5">GntR family transcriptional regulator</fullName>
    </submittedName>
</protein>
<proteinExistence type="predicted"/>
<dbReference type="RefSeq" id="WP_221209179.1">
    <property type="nucleotide sequence ID" value="NZ_BMQT01000012.1"/>
</dbReference>
<dbReference type="Gene3D" id="3.40.1410.10">
    <property type="entry name" value="Chorismate lyase-like"/>
    <property type="match status" value="1"/>
</dbReference>
<dbReference type="InterPro" id="IPR028978">
    <property type="entry name" value="Chorismate_lyase_/UTRA_dom_sf"/>
</dbReference>
<dbReference type="InterPro" id="IPR000524">
    <property type="entry name" value="Tscrpt_reg_HTH_GntR"/>
</dbReference>
<dbReference type="GO" id="GO:0003677">
    <property type="term" value="F:DNA binding"/>
    <property type="evidence" value="ECO:0007669"/>
    <property type="project" value="UniProtKB-KW"/>
</dbReference>
<dbReference type="Gene3D" id="1.10.10.10">
    <property type="entry name" value="Winged helix-like DNA-binding domain superfamily/Winged helix DNA-binding domain"/>
    <property type="match status" value="1"/>
</dbReference>
<dbReference type="InterPro" id="IPR050679">
    <property type="entry name" value="Bact_HTH_transcr_reg"/>
</dbReference>
<dbReference type="Pfam" id="PF00392">
    <property type="entry name" value="GntR"/>
    <property type="match status" value="1"/>
</dbReference>
<keyword evidence="2" id="KW-0238">DNA-binding</keyword>
<dbReference type="PROSITE" id="PS50949">
    <property type="entry name" value="HTH_GNTR"/>
    <property type="match status" value="1"/>
</dbReference>
<comment type="caution">
    <text evidence="5">The sequence shown here is derived from an EMBL/GenBank/DDBJ whole genome shotgun (WGS) entry which is preliminary data.</text>
</comment>
<dbReference type="InterPro" id="IPR036388">
    <property type="entry name" value="WH-like_DNA-bd_sf"/>
</dbReference>
<reference evidence="5 6" key="1">
    <citation type="submission" date="2020-08" db="EMBL/GenBank/DDBJ databases">
        <title>Genomic Encyclopedia of Type Strains, Phase III (KMG-III): the genomes of soil and plant-associated and newly described type strains.</title>
        <authorList>
            <person name="Whitman W."/>
        </authorList>
    </citation>
    <scope>NUCLEOTIDE SEQUENCE [LARGE SCALE GENOMIC DNA]</scope>
    <source>
        <strain evidence="5 6">CECT 3302</strain>
    </source>
</reference>
<dbReference type="GO" id="GO:0045892">
    <property type="term" value="P:negative regulation of DNA-templated transcription"/>
    <property type="evidence" value="ECO:0007669"/>
    <property type="project" value="TreeGrafter"/>
</dbReference>
<dbReference type="Proteomes" id="UP000577707">
    <property type="component" value="Unassembled WGS sequence"/>
</dbReference>
<evidence type="ECO:0000256" key="3">
    <source>
        <dbReference type="ARBA" id="ARBA00023163"/>
    </source>
</evidence>
<sequence>MAIDQSDPKSPAQQIADQLRAVIRSGDLAPGDRVPSTSQLMETYGVAYQTARNAIDALKGEGLVETRKGAGAFVRRLPPMIRLGSDRYSRAVRDGGKAPFQAEAETAGLTWSQEILALETVPAPAWVAEWFDIPAGTEVFARRRRTLLEGVPTQLGDSYYRLEVVEGTAIMQEDTGPGGGYARLEERGHKLTRFREELASRQPTPEEVSALRLSRGTTVVELHRIAFSEAGPVEVFRSVLAGDRHTFAYEFEAPA</sequence>
<keyword evidence="3" id="KW-0804">Transcription</keyword>
<organism evidence="5 6">
    <name type="scientific">Nocardioides albus</name>
    <dbReference type="NCBI Taxonomy" id="1841"/>
    <lineage>
        <taxon>Bacteria</taxon>
        <taxon>Bacillati</taxon>
        <taxon>Actinomycetota</taxon>
        <taxon>Actinomycetes</taxon>
        <taxon>Propionibacteriales</taxon>
        <taxon>Nocardioidaceae</taxon>
        <taxon>Nocardioides</taxon>
    </lineage>
</organism>
<evidence type="ECO:0000256" key="2">
    <source>
        <dbReference type="ARBA" id="ARBA00023125"/>
    </source>
</evidence>
<evidence type="ECO:0000313" key="6">
    <source>
        <dbReference type="Proteomes" id="UP000577707"/>
    </source>
</evidence>
<dbReference type="SUPFAM" id="SSF64288">
    <property type="entry name" value="Chorismate lyase-like"/>
    <property type="match status" value="1"/>
</dbReference>
<dbReference type="Pfam" id="PF07702">
    <property type="entry name" value="UTRA"/>
    <property type="match status" value="1"/>
</dbReference>
<accession>A0A7W5A8E0</accession>
<dbReference type="EMBL" id="JACHXG010000011">
    <property type="protein sequence ID" value="MBB3091588.1"/>
    <property type="molecule type" value="Genomic_DNA"/>
</dbReference>
<dbReference type="PANTHER" id="PTHR44846">
    <property type="entry name" value="MANNOSYL-D-GLYCERATE TRANSPORT/METABOLISM SYSTEM REPRESSOR MNGR-RELATED"/>
    <property type="match status" value="1"/>
</dbReference>
<keyword evidence="6" id="KW-1185">Reference proteome</keyword>
<keyword evidence="1" id="KW-0805">Transcription regulation</keyword>
<dbReference type="AlphaFoldDB" id="A0A7W5A8E0"/>
<dbReference type="SMART" id="SM00345">
    <property type="entry name" value="HTH_GNTR"/>
    <property type="match status" value="1"/>
</dbReference>